<dbReference type="SUPFAM" id="SSF48498">
    <property type="entry name" value="Tetracyclin repressor-like, C-terminal domain"/>
    <property type="match status" value="1"/>
</dbReference>
<evidence type="ECO:0000256" key="2">
    <source>
        <dbReference type="PROSITE-ProRule" id="PRU00335"/>
    </source>
</evidence>
<dbReference type="Pfam" id="PF17932">
    <property type="entry name" value="TetR_C_24"/>
    <property type="match status" value="1"/>
</dbReference>
<gene>
    <name evidence="4" type="ORF">Rhe02_75570</name>
</gene>
<dbReference type="GO" id="GO:0003700">
    <property type="term" value="F:DNA-binding transcription factor activity"/>
    <property type="evidence" value="ECO:0007669"/>
    <property type="project" value="TreeGrafter"/>
</dbReference>
<feature type="DNA-binding region" description="H-T-H motif" evidence="2">
    <location>
        <begin position="48"/>
        <end position="67"/>
    </location>
</feature>
<protein>
    <submittedName>
        <fullName evidence="4">TetR family transcriptional regulator</fullName>
    </submittedName>
</protein>
<dbReference type="InterPro" id="IPR009057">
    <property type="entry name" value="Homeodomain-like_sf"/>
</dbReference>
<dbReference type="PANTHER" id="PTHR30055:SF200">
    <property type="entry name" value="HTH-TYPE TRANSCRIPTIONAL REPRESSOR BDCR"/>
    <property type="match status" value="1"/>
</dbReference>
<dbReference type="AlphaFoldDB" id="A0A8J3VK89"/>
<dbReference type="InterPro" id="IPR041490">
    <property type="entry name" value="KstR2_TetR_C"/>
</dbReference>
<dbReference type="RefSeq" id="WP_203913221.1">
    <property type="nucleotide sequence ID" value="NZ_BONY01000069.1"/>
</dbReference>
<dbReference type="PROSITE" id="PS50977">
    <property type="entry name" value="HTH_TETR_2"/>
    <property type="match status" value="1"/>
</dbReference>
<proteinExistence type="predicted"/>
<keyword evidence="5" id="KW-1185">Reference proteome</keyword>
<organism evidence="4 5">
    <name type="scientific">Rhizocola hellebori</name>
    <dbReference type="NCBI Taxonomy" id="1392758"/>
    <lineage>
        <taxon>Bacteria</taxon>
        <taxon>Bacillati</taxon>
        <taxon>Actinomycetota</taxon>
        <taxon>Actinomycetes</taxon>
        <taxon>Micromonosporales</taxon>
        <taxon>Micromonosporaceae</taxon>
        <taxon>Rhizocola</taxon>
    </lineage>
</organism>
<dbReference type="PRINTS" id="PR00455">
    <property type="entry name" value="HTHTETR"/>
</dbReference>
<evidence type="ECO:0000256" key="1">
    <source>
        <dbReference type="ARBA" id="ARBA00023125"/>
    </source>
</evidence>
<dbReference type="GO" id="GO:0000976">
    <property type="term" value="F:transcription cis-regulatory region binding"/>
    <property type="evidence" value="ECO:0007669"/>
    <property type="project" value="TreeGrafter"/>
</dbReference>
<dbReference type="Gene3D" id="1.10.357.10">
    <property type="entry name" value="Tetracycline Repressor, domain 2"/>
    <property type="match status" value="1"/>
</dbReference>
<dbReference type="EMBL" id="BONY01000069">
    <property type="protein sequence ID" value="GIH09490.1"/>
    <property type="molecule type" value="Genomic_DNA"/>
</dbReference>
<evidence type="ECO:0000313" key="4">
    <source>
        <dbReference type="EMBL" id="GIH09490.1"/>
    </source>
</evidence>
<dbReference type="Proteomes" id="UP000612899">
    <property type="component" value="Unassembled WGS sequence"/>
</dbReference>
<dbReference type="InterPro" id="IPR036271">
    <property type="entry name" value="Tet_transcr_reg_TetR-rel_C_sf"/>
</dbReference>
<evidence type="ECO:0000259" key="3">
    <source>
        <dbReference type="PROSITE" id="PS50977"/>
    </source>
</evidence>
<evidence type="ECO:0000313" key="5">
    <source>
        <dbReference type="Proteomes" id="UP000612899"/>
    </source>
</evidence>
<feature type="domain" description="HTH tetR-type" evidence="3">
    <location>
        <begin position="25"/>
        <end position="85"/>
    </location>
</feature>
<dbReference type="InterPro" id="IPR001647">
    <property type="entry name" value="HTH_TetR"/>
</dbReference>
<sequence length="219" mass="23583">MTGPNWEPRRLTAVKAELPEGVTPPGTRGRILHAALLLFAERGFHGTSIRDLARVTEINSATLYAHYAAKEDILAELIALGHVELYNGMLTALSTAGPSARDRLVALVRAQVHMHADYPLLAVVANNEMHALSPQKAAPALSLREQARQLLYGVLRDGVAAGEFAIGDQVLAGIALGSIGIRVANWFGPDQPYTRDQVADTFAEYALRIVCALPIKESS</sequence>
<keyword evidence="1 2" id="KW-0238">DNA-binding</keyword>
<dbReference type="InterPro" id="IPR050109">
    <property type="entry name" value="HTH-type_TetR-like_transc_reg"/>
</dbReference>
<name>A0A8J3VK89_9ACTN</name>
<accession>A0A8J3VK89</accession>
<dbReference type="Pfam" id="PF00440">
    <property type="entry name" value="TetR_N"/>
    <property type="match status" value="1"/>
</dbReference>
<dbReference type="PANTHER" id="PTHR30055">
    <property type="entry name" value="HTH-TYPE TRANSCRIPTIONAL REGULATOR RUTR"/>
    <property type="match status" value="1"/>
</dbReference>
<dbReference type="SUPFAM" id="SSF46689">
    <property type="entry name" value="Homeodomain-like"/>
    <property type="match status" value="1"/>
</dbReference>
<comment type="caution">
    <text evidence="4">The sequence shown here is derived from an EMBL/GenBank/DDBJ whole genome shotgun (WGS) entry which is preliminary data.</text>
</comment>
<reference evidence="4" key="1">
    <citation type="submission" date="2021-01" db="EMBL/GenBank/DDBJ databases">
        <title>Whole genome shotgun sequence of Rhizocola hellebori NBRC 109834.</title>
        <authorList>
            <person name="Komaki H."/>
            <person name="Tamura T."/>
        </authorList>
    </citation>
    <scope>NUCLEOTIDE SEQUENCE</scope>
    <source>
        <strain evidence="4">NBRC 109834</strain>
    </source>
</reference>